<comment type="caution">
    <text evidence="2">The sequence shown here is derived from an EMBL/GenBank/DDBJ whole genome shotgun (WGS) entry which is preliminary data.</text>
</comment>
<gene>
    <name evidence="2" type="ORF">COU46_03470</name>
</gene>
<feature type="domain" description="DUF4878" evidence="1">
    <location>
        <begin position="58"/>
        <end position="135"/>
    </location>
</feature>
<reference evidence="3" key="1">
    <citation type="submission" date="2017-09" db="EMBL/GenBank/DDBJ databases">
        <title>Depth-based differentiation of microbial function through sediment-hosted aquifers and enrichment of novel symbionts in the deep terrestrial subsurface.</title>
        <authorList>
            <person name="Probst A.J."/>
            <person name="Ladd B."/>
            <person name="Jarett J.K."/>
            <person name="Geller-Mcgrath D.E."/>
            <person name="Sieber C.M.K."/>
            <person name="Emerson J.B."/>
            <person name="Anantharaman K."/>
            <person name="Thomas B.C."/>
            <person name="Malmstrom R."/>
            <person name="Stieglmeier M."/>
            <person name="Klingl A."/>
            <person name="Woyke T."/>
            <person name="Ryan C.M."/>
            <person name="Banfield J.F."/>
        </authorList>
    </citation>
    <scope>NUCLEOTIDE SEQUENCE [LARGE SCALE GENOMIC DNA]</scope>
</reference>
<sequence length="157" mass="18349">MFYRSAWKFVFGFIAIISLTLAGLYATDYYLNPNKKFESEVARELEDASRQYMDDTYGGETPEETLELFITALEEGNVELASKYFVVDDQREWFEKLNIIKQNDELKSMIKDIKTAKRGENINDNSSIFSIVNYKNEIITVMNIIRIQNGLWKIEDL</sequence>
<organism evidence="2 3">
    <name type="scientific">Candidatus Niyogibacteria bacterium CG10_big_fil_rev_8_21_14_0_10_42_19</name>
    <dbReference type="NCBI Taxonomy" id="1974725"/>
    <lineage>
        <taxon>Bacteria</taxon>
        <taxon>Candidatus Niyogiibacteriota</taxon>
    </lineage>
</organism>
<dbReference type="InterPro" id="IPR024267">
    <property type="entry name" value="DUF4878"/>
</dbReference>
<evidence type="ECO:0000313" key="2">
    <source>
        <dbReference type="EMBL" id="PIR70070.1"/>
    </source>
</evidence>
<dbReference type="Proteomes" id="UP000229383">
    <property type="component" value="Unassembled WGS sequence"/>
</dbReference>
<evidence type="ECO:0000259" key="1">
    <source>
        <dbReference type="Pfam" id="PF12870"/>
    </source>
</evidence>
<name>A0A2H0TEU6_9BACT</name>
<dbReference type="EMBL" id="PFCN01000038">
    <property type="protein sequence ID" value="PIR70070.1"/>
    <property type="molecule type" value="Genomic_DNA"/>
</dbReference>
<dbReference type="AlphaFoldDB" id="A0A2H0TEU6"/>
<proteinExistence type="predicted"/>
<evidence type="ECO:0000313" key="3">
    <source>
        <dbReference type="Proteomes" id="UP000229383"/>
    </source>
</evidence>
<protein>
    <recommendedName>
        <fullName evidence="1">DUF4878 domain-containing protein</fullName>
    </recommendedName>
</protein>
<accession>A0A2H0TEU6</accession>
<dbReference type="Pfam" id="PF12870">
    <property type="entry name" value="DUF4878"/>
    <property type="match status" value="1"/>
</dbReference>